<name>A0A2I0CMR7_9PSED</name>
<reference evidence="2" key="1">
    <citation type="submission" date="2017-12" db="EMBL/GenBank/DDBJ databases">
        <authorList>
            <person name="Yu X.-Y."/>
        </authorList>
    </citation>
    <scope>NUCLEOTIDE SEQUENCE [LARGE SCALE GENOMIC DNA]</scope>
    <source>
        <strain evidence="2">ZYSR67-Z</strain>
    </source>
</reference>
<dbReference type="AlphaFoldDB" id="A0A2I0CMR7"/>
<dbReference type="EMBL" id="PIYS01000027">
    <property type="protein sequence ID" value="PKF70411.1"/>
    <property type="molecule type" value="Genomic_DNA"/>
</dbReference>
<evidence type="ECO:0000313" key="2">
    <source>
        <dbReference type="Proteomes" id="UP000242861"/>
    </source>
</evidence>
<organism evidence="1 2">
    <name type="scientific">Pseudomonas fluvialis</name>
    <dbReference type="NCBI Taxonomy" id="1793966"/>
    <lineage>
        <taxon>Bacteria</taxon>
        <taxon>Pseudomonadati</taxon>
        <taxon>Pseudomonadota</taxon>
        <taxon>Gammaproteobacteria</taxon>
        <taxon>Pseudomonadales</taxon>
        <taxon>Pseudomonadaceae</taxon>
        <taxon>Pseudomonas</taxon>
    </lineage>
</organism>
<evidence type="ECO:0008006" key="3">
    <source>
        <dbReference type="Google" id="ProtNLM"/>
    </source>
</evidence>
<dbReference type="Pfam" id="PF17400">
    <property type="entry name" value="DUF5406"/>
    <property type="match status" value="1"/>
</dbReference>
<accession>A0A2I0CMR7</accession>
<protein>
    <recommendedName>
        <fullName evidence="3">DUF5406 domain-containing protein</fullName>
    </recommendedName>
</protein>
<dbReference type="RefSeq" id="WP_101194124.1">
    <property type="nucleotide sequence ID" value="NZ_PIYS01000027.1"/>
</dbReference>
<gene>
    <name evidence="1" type="ORF">CW360_14020</name>
</gene>
<comment type="caution">
    <text evidence="1">The sequence shown here is derived from an EMBL/GenBank/DDBJ whole genome shotgun (WGS) entry which is preliminary data.</text>
</comment>
<evidence type="ECO:0000313" key="1">
    <source>
        <dbReference type="EMBL" id="PKF70411.1"/>
    </source>
</evidence>
<proteinExistence type="predicted"/>
<sequence length="121" mass="13205">MADTAMNYDPNLVLCGRRAVQTVRLTFGVWDYRAVIEVEVGGNCTGLTVIDCAVGIAYDQLEQRGIYGSDDTYAVITLAKAGEAEADMECEDDEGHCEEWLKDMLIAAEITAIRPKEASHG</sequence>
<dbReference type="InterPro" id="IPR035387">
    <property type="entry name" value="DUF5406"/>
</dbReference>
<dbReference type="Proteomes" id="UP000242861">
    <property type="component" value="Unassembled WGS sequence"/>
</dbReference>